<dbReference type="PROSITE" id="PS51192">
    <property type="entry name" value="HELICASE_ATP_BIND_1"/>
    <property type="match status" value="1"/>
</dbReference>
<feature type="region of interest" description="Disordered" evidence="7">
    <location>
        <begin position="1482"/>
        <end position="1503"/>
    </location>
</feature>
<feature type="compositionally biased region" description="Low complexity" evidence="7">
    <location>
        <begin position="1412"/>
        <end position="1424"/>
    </location>
</feature>
<feature type="compositionally biased region" description="Basic residues" evidence="7">
    <location>
        <begin position="187"/>
        <end position="199"/>
    </location>
</feature>
<dbReference type="Gene3D" id="3.40.50.300">
    <property type="entry name" value="P-loop containing nucleotide triphosphate hydrolases"/>
    <property type="match status" value="1"/>
</dbReference>
<dbReference type="PANTHER" id="PTHR45623">
    <property type="entry name" value="CHROMODOMAIN-HELICASE-DNA-BINDING PROTEIN 3-RELATED-RELATED"/>
    <property type="match status" value="1"/>
</dbReference>
<dbReference type="CDD" id="cd18793">
    <property type="entry name" value="SF2_C_SNF"/>
    <property type="match status" value="1"/>
</dbReference>
<dbReference type="OrthoDB" id="5857104at2759"/>
<dbReference type="InterPro" id="IPR027417">
    <property type="entry name" value="P-loop_NTPase"/>
</dbReference>
<dbReference type="EMBL" id="MCFL01000067">
    <property type="protein sequence ID" value="ORZ31082.1"/>
    <property type="molecule type" value="Genomic_DNA"/>
</dbReference>
<feature type="compositionally biased region" description="Basic and acidic residues" evidence="7">
    <location>
        <begin position="1679"/>
        <end position="1689"/>
    </location>
</feature>
<dbReference type="SUPFAM" id="SSF54160">
    <property type="entry name" value="Chromo domain-like"/>
    <property type="match status" value="2"/>
</dbReference>
<dbReference type="SMART" id="SM00490">
    <property type="entry name" value="HELICc"/>
    <property type="match status" value="1"/>
</dbReference>
<dbReference type="GO" id="GO:0005634">
    <property type="term" value="C:nucleus"/>
    <property type="evidence" value="ECO:0007669"/>
    <property type="project" value="UniProtKB-SubCell"/>
</dbReference>
<keyword evidence="3" id="KW-0547">Nucleotide-binding</keyword>
<dbReference type="Proteomes" id="UP000193411">
    <property type="component" value="Unassembled WGS sequence"/>
</dbReference>
<dbReference type="SUPFAM" id="SSF52540">
    <property type="entry name" value="P-loop containing nucleoside triphosphate hydrolases"/>
    <property type="match status" value="2"/>
</dbReference>
<dbReference type="InterPro" id="IPR014001">
    <property type="entry name" value="Helicase_ATP-bd"/>
</dbReference>
<feature type="domain" description="Helicase ATP-binding" evidence="8">
    <location>
        <begin position="670"/>
        <end position="843"/>
    </location>
</feature>
<keyword evidence="11" id="KW-1185">Reference proteome</keyword>
<dbReference type="InterPro" id="IPR000330">
    <property type="entry name" value="SNF2_N"/>
</dbReference>
<feature type="region of interest" description="Disordered" evidence="7">
    <location>
        <begin position="623"/>
        <end position="645"/>
    </location>
</feature>
<dbReference type="GO" id="GO:0003682">
    <property type="term" value="F:chromatin binding"/>
    <property type="evidence" value="ECO:0007669"/>
    <property type="project" value="TreeGrafter"/>
</dbReference>
<feature type="compositionally biased region" description="Acidic residues" evidence="7">
    <location>
        <begin position="86"/>
        <end position="107"/>
    </location>
</feature>
<feature type="domain" description="Helicase C-terminal" evidence="9">
    <location>
        <begin position="1011"/>
        <end position="1206"/>
    </location>
</feature>
<feature type="region of interest" description="Disordered" evidence="7">
    <location>
        <begin position="1053"/>
        <end position="1083"/>
    </location>
</feature>
<evidence type="ECO:0000256" key="6">
    <source>
        <dbReference type="ARBA" id="ARBA00023242"/>
    </source>
</evidence>
<dbReference type="GO" id="GO:0016887">
    <property type="term" value="F:ATP hydrolysis activity"/>
    <property type="evidence" value="ECO:0007669"/>
    <property type="project" value="TreeGrafter"/>
</dbReference>
<feature type="compositionally biased region" description="Low complexity" evidence="7">
    <location>
        <begin position="1323"/>
        <end position="1334"/>
    </location>
</feature>
<proteinExistence type="predicted"/>
<feature type="compositionally biased region" description="Acidic residues" evidence="7">
    <location>
        <begin position="29"/>
        <end position="44"/>
    </location>
</feature>
<evidence type="ECO:0000313" key="10">
    <source>
        <dbReference type="EMBL" id="ORZ31082.1"/>
    </source>
</evidence>
<feature type="compositionally biased region" description="Low complexity" evidence="7">
    <location>
        <begin position="175"/>
        <end position="186"/>
    </location>
</feature>
<keyword evidence="4" id="KW-0378">Hydrolase</keyword>
<keyword evidence="5" id="KW-0067">ATP-binding</keyword>
<feature type="region of interest" description="Disordered" evidence="7">
    <location>
        <begin position="1375"/>
        <end position="1450"/>
    </location>
</feature>
<comment type="subcellular location">
    <subcellularLocation>
        <location evidence="1">Nucleus</location>
    </subcellularLocation>
</comment>
<dbReference type="InterPro" id="IPR000953">
    <property type="entry name" value="Chromo/chromo_shadow_dom"/>
</dbReference>
<evidence type="ECO:0000256" key="7">
    <source>
        <dbReference type="SAM" id="MobiDB-lite"/>
    </source>
</evidence>
<dbReference type="STRING" id="765915.A0A1Y2HDE0"/>
<feature type="compositionally biased region" description="Low complexity" evidence="7">
    <location>
        <begin position="56"/>
        <end position="70"/>
    </location>
</feature>
<sequence length="1689" mass="185118">MDLVQALDAKLASYASPSSVKSRKHVIKDDDDDDDHENDTGDDEPIPKPSTRRSPRSSTSSSRRSSTSSTDSNVRPQRRRRTVIHDDDDDDDDDDDKDNDRDDSDAMDIDHVSAKPTRILPARTRQPPKPIEIVATPTPKTRPQRKSKTDDVVIPATTTTTSSGRVVRKPPPATPAATSKRSSNKSSKAKPKPKSKSSTRGRPPASDDHDESEHDSDPHSDSDALSPSDPAYNASELARIESAFASRASRPMATQCAECRGPSVPTAKGRRAANPLFACARCSCAFHAECLPVRAKQSEYAYWVEGGEEVVCPYCVDEISAKVREMKKSQSKDDEQVKDPLSRCGLGCSYCALVVDPEVEDEAVVDVETSTTPPASSAADTSTSTPAAKPMPAPLLNLPAHTPAIHACHFRCTWCHRGAHYPCATRAMLATPDADLLDHTSEIEALDVLVTENQCAMCRAVADAPDVQVVLTWRHVPEDAPEHGAAHVADPEARKEYLVKFAKKSYRETMWVPASWLMSVAKSKWRAYLNAEKKQLADHPGMTLPQPESAVVDPLWRKPRKVLDIAGSEAKGDLMYLVQWHRQPASESTWVPHGSDGALEAMPEFVKAVDTYWRAQKIDSAADRAKRRHGPDYRPDPRLWGDGLSEEPKEIRDTGNKLMPHQLQGLNWLIGNWMGRWNCVLADEMGLGKTVQIVAFVQFLFAKHRRYPVLVVVPNSTLDNWEREFNKWAPQLHVVPSWGAAIDRELIAEKELFASVGSAKKPASLKCHVVLATYESVMAMDGLKRVHWDLLVVDEGHRLKNDESKLFKHLMELTFDHKILLTGTPLQNNLRELFNLMSFLEVEGFEDPEALAEAYDLDKKKVVGMSKEEEEALAHQASEKIRELHDMLRPHFLRRVKTDVVLDIPPKAEILVPVRMSPLQRQLIKDLYSKNFHLLKALGVNAARASNPSAALNNSSGLGGSSLSNLLLQCRKVLSHPFLLDNVEEGLTQAQHLDAVQKHLHLIDSCGKLALLAKMLPKLQADGHKILIFVQFQWTIKVISDFLYNMQTLAVPSPQQHPSSASTSTDDVDPGHQPKPAMRPFKYYSLDGTTNRNERQVYIDEFNSDPDAFAFILTTRAGGVGINLTAADTVVIYDVDWNPHQDLQAIARAHRIGQTKPVLAYKLMTLDSAEEKMVAVGRKKLVLDHVIVQRMGKDASETVSDSDLLDTLKFGASAVLDDDVAAHTDWQYTEEEIGRLLDRAQATEPANADNMSRAESPAPGETGAGSASPPVGSSSASTSGVPAGQGEKHQQGGGFGFSKVWLTRAPARAPAHALATTSDETAPDQQQQPQQQDGQQDESSAAPALANVDDLGLGEEKEGVQWDTILEKLKVTAPKEEENPFELGRRKRKAVNYADNVQTNSSSAAKKRKKANGSATTTAGSTGTRDSESADDDEFVPPPEIGRVNSSDDEDMGFDEAEVILDLERRRLMKQQRLAEAEAAVSGGGGALAGTKTKGKGKVAGSNGRRKVVMSPQLSQLIQIQGQTMTVKEALVAGLLPESTAREMGIPWPPLADQVGSTETAAAKKQAPRKVHSKVAGPTAQHAYFNAHSTKCWVCIGTSFETNTYHVPTQCPAISDRSWVEQEIALHSAGCTEVRMMMNANRPGFLRMVLDELVRAEEAEGRSENVAPGNGSAGDGDQEDRMDVDVPVV</sequence>
<feature type="compositionally biased region" description="Low complexity" evidence="7">
    <location>
        <begin position="367"/>
        <end position="388"/>
    </location>
</feature>
<evidence type="ECO:0000256" key="4">
    <source>
        <dbReference type="ARBA" id="ARBA00022801"/>
    </source>
</evidence>
<name>A0A1Y2HDE0_9FUNG</name>
<gene>
    <name evidence="10" type="ORF">BCR44DRAFT_350898</name>
</gene>
<dbReference type="InterPro" id="IPR016197">
    <property type="entry name" value="Chromo-like_dom_sf"/>
</dbReference>
<dbReference type="CDD" id="cd17919">
    <property type="entry name" value="DEXHc_Snf"/>
    <property type="match status" value="1"/>
</dbReference>
<keyword evidence="2" id="KW-0677">Repeat</keyword>
<dbReference type="GO" id="GO:0000785">
    <property type="term" value="C:chromatin"/>
    <property type="evidence" value="ECO:0007669"/>
    <property type="project" value="TreeGrafter"/>
</dbReference>
<dbReference type="InterPro" id="IPR001650">
    <property type="entry name" value="Helicase_C-like"/>
</dbReference>
<dbReference type="SMART" id="SM00298">
    <property type="entry name" value="CHROMO"/>
    <property type="match status" value="2"/>
</dbReference>
<dbReference type="Pfam" id="PF00176">
    <property type="entry name" value="SNF2-rel_dom"/>
    <property type="match status" value="1"/>
</dbReference>
<accession>A0A1Y2HDE0</accession>
<dbReference type="GO" id="GO:0140658">
    <property type="term" value="F:ATP-dependent chromatin remodeler activity"/>
    <property type="evidence" value="ECO:0007669"/>
    <property type="project" value="TreeGrafter"/>
</dbReference>
<feature type="compositionally biased region" description="Low complexity" evidence="7">
    <location>
        <begin position="1264"/>
        <end position="1284"/>
    </location>
</feature>
<evidence type="ECO:0000256" key="2">
    <source>
        <dbReference type="ARBA" id="ARBA00022737"/>
    </source>
</evidence>
<protein>
    <submittedName>
        <fullName evidence="10">SNF2 family N-terminal domain-domain-containing protein</fullName>
    </submittedName>
</protein>
<feature type="compositionally biased region" description="Basic and acidic residues" evidence="7">
    <location>
        <begin position="623"/>
        <end position="639"/>
    </location>
</feature>
<dbReference type="InterPro" id="IPR038718">
    <property type="entry name" value="SNF2-like_sf"/>
</dbReference>
<dbReference type="GO" id="GO:0042393">
    <property type="term" value="F:histone binding"/>
    <property type="evidence" value="ECO:0007669"/>
    <property type="project" value="TreeGrafter"/>
</dbReference>
<dbReference type="Gene3D" id="3.40.50.10810">
    <property type="entry name" value="Tandem AAA-ATPase domain"/>
    <property type="match status" value="1"/>
</dbReference>
<feature type="region of interest" description="Disordered" evidence="7">
    <location>
        <begin position="1658"/>
        <end position="1689"/>
    </location>
</feature>
<feature type="region of interest" description="Disordered" evidence="7">
    <location>
        <begin position="1243"/>
        <end position="1295"/>
    </location>
</feature>
<evidence type="ECO:0000259" key="8">
    <source>
        <dbReference type="PROSITE" id="PS51192"/>
    </source>
</evidence>
<dbReference type="PROSITE" id="PS51194">
    <property type="entry name" value="HELICASE_CTER"/>
    <property type="match status" value="1"/>
</dbReference>
<reference evidence="10 11" key="1">
    <citation type="submission" date="2016-07" db="EMBL/GenBank/DDBJ databases">
        <title>Pervasive Adenine N6-methylation of Active Genes in Fungi.</title>
        <authorList>
            <consortium name="DOE Joint Genome Institute"/>
            <person name="Mondo S.J."/>
            <person name="Dannebaum R.O."/>
            <person name="Kuo R.C."/>
            <person name="Labutti K."/>
            <person name="Haridas S."/>
            <person name="Kuo A."/>
            <person name="Salamov A."/>
            <person name="Ahrendt S.R."/>
            <person name="Lipzen A."/>
            <person name="Sullivan W."/>
            <person name="Andreopoulos W.B."/>
            <person name="Clum A."/>
            <person name="Lindquist E."/>
            <person name="Daum C."/>
            <person name="Ramamoorthy G.K."/>
            <person name="Gryganskyi A."/>
            <person name="Culley D."/>
            <person name="Magnuson J.K."/>
            <person name="James T.Y."/>
            <person name="O'Malley M.A."/>
            <person name="Stajich J.E."/>
            <person name="Spatafora J.W."/>
            <person name="Visel A."/>
            <person name="Grigoriev I.V."/>
        </authorList>
    </citation>
    <scope>NUCLEOTIDE SEQUENCE [LARGE SCALE GENOMIC DNA]</scope>
    <source>
        <strain evidence="10 11">PL171</strain>
    </source>
</reference>
<dbReference type="Pfam" id="PF00271">
    <property type="entry name" value="Helicase_C"/>
    <property type="match status" value="1"/>
</dbReference>
<feature type="region of interest" description="Disordered" evidence="7">
    <location>
        <begin position="1308"/>
        <end position="1342"/>
    </location>
</feature>
<comment type="caution">
    <text evidence="10">The sequence shown here is derived from an EMBL/GenBank/DDBJ whole genome shotgun (WGS) entry which is preliminary data.</text>
</comment>
<feature type="compositionally biased region" description="Polar residues" evidence="7">
    <location>
        <begin position="1053"/>
        <end position="1065"/>
    </location>
</feature>
<evidence type="ECO:0000256" key="3">
    <source>
        <dbReference type="ARBA" id="ARBA00022741"/>
    </source>
</evidence>
<organism evidence="10 11">
    <name type="scientific">Catenaria anguillulae PL171</name>
    <dbReference type="NCBI Taxonomy" id="765915"/>
    <lineage>
        <taxon>Eukaryota</taxon>
        <taxon>Fungi</taxon>
        <taxon>Fungi incertae sedis</taxon>
        <taxon>Blastocladiomycota</taxon>
        <taxon>Blastocladiomycetes</taxon>
        <taxon>Blastocladiales</taxon>
        <taxon>Catenariaceae</taxon>
        <taxon>Catenaria</taxon>
    </lineage>
</organism>
<dbReference type="GO" id="GO:0003677">
    <property type="term" value="F:DNA binding"/>
    <property type="evidence" value="ECO:0007669"/>
    <property type="project" value="TreeGrafter"/>
</dbReference>
<dbReference type="CDD" id="cd15489">
    <property type="entry name" value="PHD_SF"/>
    <property type="match status" value="1"/>
</dbReference>
<dbReference type="SMART" id="SM00487">
    <property type="entry name" value="DEXDc"/>
    <property type="match status" value="1"/>
</dbReference>
<dbReference type="PANTHER" id="PTHR45623:SF17">
    <property type="entry name" value="CHROMODOMAIN-HELICASE-DNA-BINDING PROTEIN 3-RELATED"/>
    <property type="match status" value="1"/>
</dbReference>
<dbReference type="GO" id="GO:0005524">
    <property type="term" value="F:ATP binding"/>
    <property type="evidence" value="ECO:0007669"/>
    <property type="project" value="UniProtKB-KW"/>
</dbReference>
<feature type="compositionally biased region" description="Basic and acidic residues" evidence="7">
    <location>
        <begin position="205"/>
        <end position="222"/>
    </location>
</feature>
<evidence type="ECO:0000313" key="11">
    <source>
        <dbReference type="Proteomes" id="UP000193411"/>
    </source>
</evidence>
<evidence type="ECO:0000256" key="1">
    <source>
        <dbReference type="ARBA" id="ARBA00004123"/>
    </source>
</evidence>
<evidence type="ECO:0000256" key="5">
    <source>
        <dbReference type="ARBA" id="ARBA00022840"/>
    </source>
</evidence>
<feature type="region of interest" description="Disordered" evidence="7">
    <location>
        <begin position="14"/>
        <end position="230"/>
    </location>
</feature>
<evidence type="ECO:0000259" key="9">
    <source>
        <dbReference type="PROSITE" id="PS51194"/>
    </source>
</evidence>
<feature type="region of interest" description="Disordered" evidence="7">
    <location>
        <begin position="367"/>
        <end position="391"/>
    </location>
</feature>
<keyword evidence="6" id="KW-0539">Nucleus</keyword>
<dbReference type="InterPro" id="IPR049730">
    <property type="entry name" value="SNF2/RAD54-like_C"/>
</dbReference>